<dbReference type="EMBL" id="FOCX01000026">
    <property type="protein sequence ID" value="SEO99654.1"/>
    <property type="molecule type" value="Genomic_DNA"/>
</dbReference>
<keyword evidence="2" id="KW-1185">Reference proteome</keyword>
<proteinExistence type="predicted"/>
<organism evidence="1 2">
    <name type="scientific">Halorientalis persicus</name>
    <dbReference type="NCBI Taxonomy" id="1367881"/>
    <lineage>
        <taxon>Archaea</taxon>
        <taxon>Methanobacteriati</taxon>
        <taxon>Methanobacteriota</taxon>
        <taxon>Stenosarchaea group</taxon>
        <taxon>Halobacteria</taxon>
        <taxon>Halobacteriales</taxon>
        <taxon>Haloarculaceae</taxon>
        <taxon>Halorientalis</taxon>
    </lineage>
</organism>
<dbReference type="Proteomes" id="UP000198775">
    <property type="component" value="Unassembled WGS sequence"/>
</dbReference>
<protein>
    <recommendedName>
        <fullName evidence="3">tRNA-guanine family transglycosylase</fullName>
    </recommendedName>
</protein>
<evidence type="ECO:0000313" key="2">
    <source>
        <dbReference type="Proteomes" id="UP000198775"/>
    </source>
</evidence>
<reference evidence="2" key="1">
    <citation type="submission" date="2016-10" db="EMBL/GenBank/DDBJ databases">
        <authorList>
            <person name="Varghese N."/>
            <person name="Submissions S."/>
        </authorList>
    </citation>
    <scope>NUCLEOTIDE SEQUENCE [LARGE SCALE GENOMIC DNA]</scope>
    <source>
        <strain evidence="2">IBRC-M 10043</strain>
    </source>
</reference>
<gene>
    <name evidence="1" type="ORF">SAMN05216388_102630</name>
</gene>
<accession>A0A1H8U9Y1</accession>
<sequence length="371" mass="40541">MSSLSKAPSQNKSPRPVDLRIQLGDYFKFPFRERVLDSESNTTAAIYFLRSHVEEIAAAYDINPSGKTKRHLYDAIREEIGRPPQDGKPFSQDDLLALVYDLGLTPRREPALVTELYDLSGAPVGGKHLYTLLEAAYVDVILGGNDGQRMFWPSRIQPVHEATGSYRDACSEYIVDSSFKDESINNTDALDTAADLGADAVVLADVWHDMKATVDALVDGVAHFESHEYDGEVILPLQPPFGECADRLLDHGISDFAFAIGGLKNENTDQPKLSAAREVRAVIGDDAHLHGLGFGLTPPLATAIRDDPDLLDSLDYSTPIRDFDTSVKAGDERLSVVAAQASSRLIEDVRLVTPFAQDATTQQHLGAFGDD</sequence>
<name>A0A1H8U9Y1_9EURY</name>
<dbReference type="AlphaFoldDB" id="A0A1H8U9Y1"/>
<dbReference type="OrthoDB" id="351140at2157"/>
<evidence type="ECO:0008006" key="3">
    <source>
        <dbReference type="Google" id="ProtNLM"/>
    </source>
</evidence>
<dbReference type="RefSeq" id="WP_092663350.1">
    <property type="nucleotide sequence ID" value="NZ_FOCX01000026.1"/>
</dbReference>
<evidence type="ECO:0000313" key="1">
    <source>
        <dbReference type="EMBL" id="SEO99654.1"/>
    </source>
</evidence>